<evidence type="ECO:0000256" key="2">
    <source>
        <dbReference type="ARBA" id="ARBA00022980"/>
    </source>
</evidence>
<dbReference type="GO" id="GO:0003729">
    <property type="term" value="F:mRNA binding"/>
    <property type="evidence" value="ECO:0007669"/>
    <property type="project" value="TreeGrafter"/>
</dbReference>
<comment type="subunit">
    <text evidence="4">Part of the 50S ribosomal subunit.</text>
</comment>
<organism evidence="5 6">
    <name type="scientific">Candidatus Azambacteria bacterium RIFCSPLOWO2_01_FULL_37_9</name>
    <dbReference type="NCBI Taxonomy" id="1797297"/>
    <lineage>
        <taxon>Bacteria</taxon>
        <taxon>Candidatus Azamiibacteriota</taxon>
    </lineage>
</organism>
<dbReference type="Pfam" id="PF00572">
    <property type="entry name" value="Ribosomal_L13"/>
    <property type="match status" value="1"/>
</dbReference>
<dbReference type="InterPro" id="IPR005823">
    <property type="entry name" value="Ribosomal_uL13_bac-type"/>
</dbReference>
<dbReference type="PANTHER" id="PTHR11545:SF2">
    <property type="entry name" value="LARGE RIBOSOMAL SUBUNIT PROTEIN UL13M"/>
    <property type="match status" value="1"/>
</dbReference>
<evidence type="ECO:0000313" key="6">
    <source>
        <dbReference type="Proteomes" id="UP000177947"/>
    </source>
</evidence>
<dbReference type="NCBIfam" id="TIGR01066">
    <property type="entry name" value="rplM_bact"/>
    <property type="match status" value="1"/>
</dbReference>
<evidence type="ECO:0000256" key="1">
    <source>
        <dbReference type="ARBA" id="ARBA00006227"/>
    </source>
</evidence>
<dbReference type="Gene3D" id="3.90.1180.10">
    <property type="entry name" value="Ribosomal protein L13"/>
    <property type="match status" value="1"/>
</dbReference>
<gene>
    <name evidence="4" type="primary">rplM</name>
    <name evidence="5" type="ORF">A2907_02470</name>
</gene>
<dbReference type="PIRSF" id="PIRSF002181">
    <property type="entry name" value="Ribosomal_L13"/>
    <property type="match status" value="1"/>
</dbReference>
<keyword evidence="3 4" id="KW-0687">Ribonucleoprotein</keyword>
<sequence length="127" mass="14582">MKSIERKKHTIDAKDQVLGRLATRIATLLRGKHKVIFSYQSDNGDFVEVVNADKIVVTGKKMQQKTYYRHSGWIGNLKKEQMDKLFAKNPAKILELAVSRMLPKNKLRAKMLSRLSVTKINADENKQ</sequence>
<dbReference type="GO" id="GO:0017148">
    <property type="term" value="P:negative regulation of translation"/>
    <property type="evidence" value="ECO:0007669"/>
    <property type="project" value="TreeGrafter"/>
</dbReference>
<comment type="similarity">
    <text evidence="1 4">Belongs to the universal ribosomal protein uL13 family.</text>
</comment>
<proteinExistence type="inferred from homology"/>
<evidence type="ECO:0000256" key="4">
    <source>
        <dbReference type="HAMAP-Rule" id="MF_01366"/>
    </source>
</evidence>
<dbReference type="HAMAP" id="MF_01366">
    <property type="entry name" value="Ribosomal_uL13"/>
    <property type="match status" value="1"/>
</dbReference>
<dbReference type="SUPFAM" id="SSF52161">
    <property type="entry name" value="Ribosomal protein L13"/>
    <property type="match status" value="1"/>
</dbReference>
<dbReference type="GO" id="GO:0003735">
    <property type="term" value="F:structural constituent of ribosome"/>
    <property type="evidence" value="ECO:0007669"/>
    <property type="project" value="InterPro"/>
</dbReference>
<reference evidence="5 6" key="1">
    <citation type="journal article" date="2016" name="Nat. Commun.">
        <title>Thousands of microbial genomes shed light on interconnected biogeochemical processes in an aquifer system.</title>
        <authorList>
            <person name="Anantharaman K."/>
            <person name="Brown C.T."/>
            <person name="Hug L.A."/>
            <person name="Sharon I."/>
            <person name="Castelle C.J."/>
            <person name="Probst A.J."/>
            <person name="Thomas B.C."/>
            <person name="Singh A."/>
            <person name="Wilkins M.J."/>
            <person name="Karaoz U."/>
            <person name="Brodie E.L."/>
            <person name="Williams K.H."/>
            <person name="Hubbard S.S."/>
            <person name="Banfield J.F."/>
        </authorList>
    </citation>
    <scope>NUCLEOTIDE SEQUENCE [LARGE SCALE GENOMIC DNA]</scope>
</reference>
<protein>
    <recommendedName>
        <fullName evidence="4">Large ribosomal subunit protein uL13</fullName>
    </recommendedName>
</protein>
<dbReference type="CDD" id="cd00392">
    <property type="entry name" value="Ribosomal_L13"/>
    <property type="match status" value="1"/>
</dbReference>
<dbReference type="InterPro" id="IPR005822">
    <property type="entry name" value="Ribosomal_uL13"/>
</dbReference>
<evidence type="ECO:0000313" key="5">
    <source>
        <dbReference type="EMBL" id="OGD38211.1"/>
    </source>
</evidence>
<dbReference type="GO" id="GO:0022625">
    <property type="term" value="C:cytosolic large ribosomal subunit"/>
    <property type="evidence" value="ECO:0007669"/>
    <property type="project" value="TreeGrafter"/>
</dbReference>
<dbReference type="InterPro" id="IPR036899">
    <property type="entry name" value="Ribosomal_uL13_sf"/>
</dbReference>
<comment type="function">
    <text evidence="4">This protein is one of the early assembly proteins of the 50S ribosomal subunit, although it is not seen to bind rRNA by itself. It is important during the early stages of 50S assembly.</text>
</comment>
<keyword evidence="2 4" id="KW-0689">Ribosomal protein</keyword>
<dbReference type="EMBL" id="MEYQ01000051">
    <property type="protein sequence ID" value="OGD38211.1"/>
    <property type="molecule type" value="Genomic_DNA"/>
</dbReference>
<dbReference type="Proteomes" id="UP000177947">
    <property type="component" value="Unassembled WGS sequence"/>
</dbReference>
<name>A0A1F5C5T7_9BACT</name>
<comment type="caution">
    <text evidence="5">The sequence shown here is derived from an EMBL/GenBank/DDBJ whole genome shotgun (WGS) entry which is preliminary data.</text>
</comment>
<accession>A0A1F5C5T7</accession>
<dbReference type="AlphaFoldDB" id="A0A1F5C5T7"/>
<dbReference type="GO" id="GO:0006412">
    <property type="term" value="P:translation"/>
    <property type="evidence" value="ECO:0007669"/>
    <property type="project" value="UniProtKB-UniRule"/>
</dbReference>
<dbReference type="PANTHER" id="PTHR11545">
    <property type="entry name" value="RIBOSOMAL PROTEIN L13"/>
    <property type="match status" value="1"/>
</dbReference>
<evidence type="ECO:0000256" key="3">
    <source>
        <dbReference type="ARBA" id="ARBA00023274"/>
    </source>
</evidence>